<proteinExistence type="predicted"/>
<dbReference type="AlphaFoldDB" id="A0A0D7A425"/>
<evidence type="ECO:0000313" key="2">
    <source>
        <dbReference type="Proteomes" id="UP000054144"/>
    </source>
</evidence>
<dbReference type="OrthoDB" id="434647at2759"/>
<keyword evidence="2" id="KW-1185">Reference proteome</keyword>
<name>A0A0D7A425_9AGAR</name>
<dbReference type="Proteomes" id="UP000054144">
    <property type="component" value="Unassembled WGS sequence"/>
</dbReference>
<gene>
    <name evidence="1" type="ORF">FISHEDRAFT_76330</name>
</gene>
<accession>A0A0D7A425</accession>
<sequence length="110" mass="12594">MIYKTYLEPYFLQNQEQIDHYIVYAKNNAVFIIRQRLAFLLDFIQGRMNKMNAQYAADGQPQPTSPVRAVMNLWNTFGSRVISQHNGQASVITTADAEHREVVTPSGSEE</sequence>
<evidence type="ECO:0000313" key="1">
    <source>
        <dbReference type="EMBL" id="KIY45787.1"/>
    </source>
</evidence>
<reference evidence="1 2" key="1">
    <citation type="journal article" date="2015" name="Fungal Genet. Biol.">
        <title>Evolution of novel wood decay mechanisms in Agaricales revealed by the genome sequences of Fistulina hepatica and Cylindrobasidium torrendii.</title>
        <authorList>
            <person name="Floudas D."/>
            <person name="Held B.W."/>
            <person name="Riley R."/>
            <person name="Nagy L.G."/>
            <person name="Koehler G."/>
            <person name="Ransdell A.S."/>
            <person name="Younus H."/>
            <person name="Chow J."/>
            <person name="Chiniquy J."/>
            <person name="Lipzen A."/>
            <person name="Tritt A."/>
            <person name="Sun H."/>
            <person name="Haridas S."/>
            <person name="LaButti K."/>
            <person name="Ohm R.A."/>
            <person name="Kues U."/>
            <person name="Blanchette R.A."/>
            <person name="Grigoriev I.V."/>
            <person name="Minto R.E."/>
            <person name="Hibbett D.S."/>
        </authorList>
    </citation>
    <scope>NUCLEOTIDE SEQUENCE [LARGE SCALE GENOMIC DNA]</scope>
    <source>
        <strain evidence="1 2">ATCC 64428</strain>
    </source>
</reference>
<dbReference type="EMBL" id="KN882046">
    <property type="protein sequence ID" value="KIY45787.1"/>
    <property type="molecule type" value="Genomic_DNA"/>
</dbReference>
<organism evidence="1 2">
    <name type="scientific">Fistulina hepatica ATCC 64428</name>
    <dbReference type="NCBI Taxonomy" id="1128425"/>
    <lineage>
        <taxon>Eukaryota</taxon>
        <taxon>Fungi</taxon>
        <taxon>Dikarya</taxon>
        <taxon>Basidiomycota</taxon>
        <taxon>Agaricomycotina</taxon>
        <taxon>Agaricomycetes</taxon>
        <taxon>Agaricomycetidae</taxon>
        <taxon>Agaricales</taxon>
        <taxon>Fistulinaceae</taxon>
        <taxon>Fistulina</taxon>
    </lineage>
</organism>
<protein>
    <submittedName>
        <fullName evidence="1">Uncharacterized protein</fullName>
    </submittedName>
</protein>